<dbReference type="EMBL" id="JBDJPC010000012">
    <property type="protein sequence ID" value="KAL1489317.1"/>
    <property type="molecule type" value="Genomic_DNA"/>
</dbReference>
<dbReference type="InterPro" id="IPR028163">
    <property type="entry name" value="HAUS_6_N"/>
</dbReference>
<accession>A0ABD1E5W0</accession>
<keyword evidence="4" id="KW-1185">Reference proteome</keyword>
<feature type="domain" description="HAUS augmin-like complex subunit 6 N-terminal" evidence="2">
    <location>
        <begin position="28"/>
        <end position="224"/>
    </location>
</feature>
<evidence type="ECO:0000313" key="4">
    <source>
        <dbReference type="Proteomes" id="UP001566132"/>
    </source>
</evidence>
<comment type="caution">
    <text evidence="3">The sequence shown here is derived from an EMBL/GenBank/DDBJ whole genome shotgun (WGS) entry which is preliminary data.</text>
</comment>
<keyword evidence="1" id="KW-0175">Coiled coil</keyword>
<protein>
    <recommendedName>
        <fullName evidence="2">HAUS augmin-like complex subunit 6 N-terminal domain-containing protein</fullName>
    </recommendedName>
</protein>
<gene>
    <name evidence="3" type="ORF">ABEB36_014238</name>
</gene>
<evidence type="ECO:0000259" key="2">
    <source>
        <dbReference type="Pfam" id="PF14661"/>
    </source>
</evidence>
<dbReference type="AlphaFoldDB" id="A0ABD1E5W0"/>
<sequence length="322" mass="37772">MEKEFYGEIYESVALIVSIYGAPDKLASLLEPNMFDKLKKETFYQVIYYLLNVVDPELTTNNLPSYPPFNQEKDLNFRKELVAYLNVLRTKFPEFNLVIVQASQFQTPSKFEVLFLLMQLSNLAMYKHITKNQEIELQPIGTGGNGMMLKAFTKVKLHTTETQINNFKEEIQWFQQKARILTTKIEEEEKKFIKANRQLEEVKEEFGNISVKELEEKFEDINQKVDQIIKPLKEFEYCFKCIENLEKLQLEFRNGTDKPVDLIGYLKDLTKLIHKNCLNGQTISPGHLTETIKKLEDFLPKYEKNCGDLELLETRIRELSLI</sequence>
<name>A0ABD1E5W0_HYPHA</name>
<organism evidence="3 4">
    <name type="scientific">Hypothenemus hampei</name>
    <name type="common">Coffee berry borer</name>
    <dbReference type="NCBI Taxonomy" id="57062"/>
    <lineage>
        <taxon>Eukaryota</taxon>
        <taxon>Metazoa</taxon>
        <taxon>Ecdysozoa</taxon>
        <taxon>Arthropoda</taxon>
        <taxon>Hexapoda</taxon>
        <taxon>Insecta</taxon>
        <taxon>Pterygota</taxon>
        <taxon>Neoptera</taxon>
        <taxon>Endopterygota</taxon>
        <taxon>Coleoptera</taxon>
        <taxon>Polyphaga</taxon>
        <taxon>Cucujiformia</taxon>
        <taxon>Curculionidae</taxon>
        <taxon>Scolytinae</taxon>
        <taxon>Hypothenemus</taxon>
    </lineage>
</organism>
<dbReference type="Proteomes" id="UP001566132">
    <property type="component" value="Unassembled WGS sequence"/>
</dbReference>
<dbReference type="Pfam" id="PF14661">
    <property type="entry name" value="HAUS6_N"/>
    <property type="match status" value="1"/>
</dbReference>
<feature type="coiled-coil region" evidence="1">
    <location>
        <begin position="178"/>
        <end position="205"/>
    </location>
</feature>
<reference evidence="3 4" key="1">
    <citation type="submission" date="2024-05" db="EMBL/GenBank/DDBJ databases">
        <title>Genetic variation in Jamaican populations of the coffee berry borer (Hypothenemus hampei).</title>
        <authorList>
            <person name="Errbii M."/>
            <person name="Myrie A."/>
        </authorList>
    </citation>
    <scope>NUCLEOTIDE SEQUENCE [LARGE SCALE GENOMIC DNA]</scope>
    <source>
        <strain evidence="3">JA-Hopewell-2020-01-JO</strain>
        <tissue evidence="3">Whole body</tissue>
    </source>
</reference>
<evidence type="ECO:0000256" key="1">
    <source>
        <dbReference type="SAM" id="Coils"/>
    </source>
</evidence>
<evidence type="ECO:0000313" key="3">
    <source>
        <dbReference type="EMBL" id="KAL1489317.1"/>
    </source>
</evidence>
<proteinExistence type="predicted"/>